<organism evidence="2 3">
    <name type="scientific">Ajellomyces capsulatus</name>
    <name type="common">Darling's disease fungus</name>
    <name type="synonym">Histoplasma capsulatum</name>
    <dbReference type="NCBI Taxonomy" id="5037"/>
    <lineage>
        <taxon>Eukaryota</taxon>
        <taxon>Fungi</taxon>
        <taxon>Dikarya</taxon>
        <taxon>Ascomycota</taxon>
        <taxon>Pezizomycotina</taxon>
        <taxon>Eurotiomycetes</taxon>
        <taxon>Eurotiomycetidae</taxon>
        <taxon>Onygenales</taxon>
        <taxon>Ajellomycetaceae</taxon>
        <taxon>Histoplasma</taxon>
    </lineage>
</organism>
<evidence type="ECO:0000313" key="3">
    <source>
        <dbReference type="Proteomes" id="UP000663671"/>
    </source>
</evidence>
<proteinExistence type="predicted"/>
<sequence>MESDQDSQLSESKRATLNILDMFDHGVVRLIEGFDIDRPFNVISLSPALHTLFGGFEIFFEPVPSQLHTYQVKPFLPEIFPDLPVARTLYPSADCTIDEPLPRFFAIHSAIARILHLSEAGEYIDTILRDLENVGGHGDGSTELGRLVMLRLSDWVDVKC</sequence>
<evidence type="ECO:0000313" key="2">
    <source>
        <dbReference type="EMBL" id="QSS64481.1"/>
    </source>
</evidence>
<reference evidence="2" key="1">
    <citation type="submission" date="2021-01" db="EMBL/GenBank/DDBJ databases">
        <title>Chromosome-level genome assembly of a human fungal pathogen reveals clustering of transcriptionally co-regulated genes.</title>
        <authorList>
            <person name="Voorhies M."/>
            <person name="Cohen S."/>
            <person name="Shea T.P."/>
            <person name="Petrus S."/>
            <person name="Munoz J.F."/>
            <person name="Poplawski S."/>
            <person name="Goldman W.E."/>
            <person name="Michael T."/>
            <person name="Cuomo C.A."/>
            <person name="Sil A."/>
            <person name="Beyhan S."/>
        </authorList>
    </citation>
    <scope>NUCLEOTIDE SEQUENCE</scope>
    <source>
        <strain evidence="2">WU24</strain>
    </source>
</reference>
<dbReference type="AlphaFoldDB" id="A0A8A1MEY4"/>
<name>A0A8A1MEY4_AJECA</name>
<protein>
    <recommendedName>
        <fullName evidence="1">HNH nuclease domain-containing protein</fullName>
    </recommendedName>
</protein>
<dbReference type="Proteomes" id="UP000663671">
    <property type="component" value="Chromosome 1"/>
</dbReference>
<evidence type="ECO:0000259" key="1">
    <source>
        <dbReference type="Pfam" id="PF13391"/>
    </source>
</evidence>
<dbReference type="Pfam" id="PF13391">
    <property type="entry name" value="HNH_2"/>
    <property type="match status" value="1"/>
</dbReference>
<feature type="domain" description="HNH nuclease" evidence="1">
    <location>
        <begin position="19"/>
        <end position="61"/>
    </location>
</feature>
<dbReference type="OrthoDB" id="2104739at2759"/>
<accession>A0A8A1MEY4</accession>
<dbReference type="EMBL" id="CP069114">
    <property type="protein sequence ID" value="QSS64481.1"/>
    <property type="molecule type" value="Genomic_DNA"/>
</dbReference>
<dbReference type="VEuPathDB" id="FungiDB:I7I51_01549"/>
<gene>
    <name evidence="2" type="ORF">I7I51_01549</name>
</gene>
<dbReference type="InterPro" id="IPR003615">
    <property type="entry name" value="HNH_nuc"/>
</dbReference>